<keyword evidence="4" id="KW-1185">Reference proteome</keyword>
<evidence type="ECO:0000313" key="4">
    <source>
        <dbReference type="Proteomes" id="UP001237642"/>
    </source>
</evidence>
<sequence>MLFRSNYDSNVLFPKQSLQTLEYGRKELRTRGLLQKLIESVLKAGNQMKAGTSGGNTQAFNLTSSKNSLMSKKSATLDYDALSKAFSTLSDEVAEIRKAF</sequence>
<dbReference type="Gene3D" id="1.20.58.2220">
    <property type="entry name" value="Formin, FH2 domain"/>
    <property type="match status" value="1"/>
</dbReference>
<evidence type="ECO:0000256" key="1">
    <source>
        <dbReference type="ARBA" id="ARBA00025793"/>
    </source>
</evidence>
<dbReference type="InterPro" id="IPR015425">
    <property type="entry name" value="FH2_Formin"/>
</dbReference>
<dbReference type="AlphaFoldDB" id="A0AAD8I9C5"/>
<name>A0AAD8I9C5_9APIA</name>
<protein>
    <recommendedName>
        <fullName evidence="2">FH2 domain-containing protein</fullName>
    </recommendedName>
</protein>
<dbReference type="Proteomes" id="UP001237642">
    <property type="component" value="Unassembled WGS sequence"/>
</dbReference>
<dbReference type="PANTHER" id="PTHR23213">
    <property type="entry name" value="FORMIN-RELATED"/>
    <property type="match status" value="1"/>
</dbReference>
<reference evidence="3" key="1">
    <citation type="submission" date="2023-02" db="EMBL/GenBank/DDBJ databases">
        <title>Genome of toxic invasive species Heracleum sosnowskyi carries increased number of genes despite the absence of recent whole-genome duplications.</title>
        <authorList>
            <person name="Schelkunov M."/>
            <person name="Shtratnikova V."/>
            <person name="Makarenko M."/>
            <person name="Klepikova A."/>
            <person name="Omelchenko D."/>
            <person name="Novikova G."/>
            <person name="Obukhova E."/>
            <person name="Bogdanov V."/>
            <person name="Penin A."/>
            <person name="Logacheva M."/>
        </authorList>
    </citation>
    <scope>NUCLEOTIDE SEQUENCE</scope>
    <source>
        <strain evidence="3">Hsosn_3</strain>
        <tissue evidence="3">Leaf</tissue>
    </source>
</reference>
<comment type="similarity">
    <text evidence="1">Belongs to the formin-like family. Class-I subfamily.</text>
</comment>
<evidence type="ECO:0000313" key="3">
    <source>
        <dbReference type="EMBL" id="KAK1381396.1"/>
    </source>
</evidence>
<dbReference type="PROSITE" id="PS51444">
    <property type="entry name" value="FH2"/>
    <property type="match status" value="1"/>
</dbReference>
<dbReference type="InterPro" id="IPR042201">
    <property type="entry name" value="FH2_Formin_sf"/>
</dbReference>
<feature type="domain" description="FH2" evidence="2">
    <location>
        <begin position="1"/>
        <end position="100"/>
    </location>
</feature>
<dbReference type="PANTHER" id="PTHR23213:SF354">
    <property type="entry name" value="FORMIN-LIKE PROTEIN 4"/>
    <property type="match status" value="1"/>
</dbReference>
<organism evidence="3 4">
    <name type="scientific">Heracleum sosnowskyi</name>
    <dbReference type="NCBI Taxonomy" id="360622"/>
    <lineage>
        <taxon>Eukaryota</taxon>
        <taxon>Viridiplantae</taxon>
        <taxon>Streptophyta</taxon>
        <taxon>Embryophyta</taxon>
        <taxon>Tracheophyta</taxon>
        <taxon>Spermatophyta</taxon>
        <taxon>Magnoliopsida</taxon>
        <taxon>eudicotyledons</taxon>
        <taxon>Gunneridae</taxon>
        <taxon>Pentapetalae</taxon>
        <taxon>asterids</taxon>
        <taxon>campanulids</taxon>
        <taxon>Apiales</taxon>
        <taxon>Apiaceae</taxon>
        <taxon>Apioideae</taxon>
        <taxon>apioid superclade</taxon>
        <taxon>Tordylieae</taxon>
        <taxon>Tordyliinae</taxon>
        <taxon>Heracleum</taxon>
    </lineage>
</organism>
<dbReference type="SUPFAM" id="SSF101447">
    <property type="entry name" value="Formin homology 2 domain (FH2 domain)"/>
    <property type="match status" value="1"/>
</dbReference>
<gene>
    <name evidence="3" type="ORF">POM88_028140</name>
</gene>
<dbReference type="Pfam" id="PF02181">
    <property type="entry name" value="FH2"/>
    <property type="match status" value="1"/>
</dbReference>
<dbReference type="InterPro" id="IPR027643">
    <property type="entry name" value="Formin-like_plant"/>
</dbReference>
<proteinExistence type="inferred from homology"/>
<dbReference type="EMBL" id="JAUIZM010000006">
    <property type="protein sequence ID" value="KAK1381396.1"/>
    <property type="molecule type" value="Genomic_DNA"/>
</dbReference>
<accession>A0AAD8I9C5</accession>
<dbReference type="GO" id="GO:0045010">
    <property type="term" value="P:actin nucleation"/>
    <property type="evidence" value="ECO:0007669"/>
    <property type="project" value="InterPro"/>
</dbReference>
<comment type="caution">
    <text evidence="3">The sequence shown here is derived from an EMBL/GenBank/DDBJ whole genome shotgun (WGS) entry which is preliminary data.</text>
</comment>
<dbReference type="GO" id="GO:0051015">
    <property type="term" value="F:actin filament binding"/>
    <property type="evidence" value="ECO:0007669"/>
    <property type="project" value="InterPro"/>
</dbReference>
<reference evidence="3" key="2">
    <citation type="submission" date="2023-05" db="EMBL/GenBank/DDBJ databases">
        <authorList>
            <person name="Schelkunov M.I."/>
        </authorList>
    </citation>
    <scope>NUCLEOTIDE SEQUENCE</scope>
    <source>
        <strain evidence="3">Hsosn_3</strain>
        <tissue evidence="3">Leaf</tissue>
    </source>
</reference>
<evidence type="ECO:0000259" key="2">
    <source>
        <dbReference type="PROSITE" id="PS51444"/>
    </source>
</evidence>